<name>A0A223V3T2_9FLAO</name>
<dbReference type="RefSeq" id="WP_094996613.1">
    <property type="nucleotide sequence ID" value="NZ_BMJL01000006.1"/>
</dbReference>
<evidence type="ECO:0000313" key="2">
    <source>
        <dbReference type="Proteomes" id="UP000215244"/>
    </source>
</evidence>
<sequence>MANLDYDYIIIGAGAAGLMLAEAMGKDKYFSDMSILLLDKDSKNTNDRTWCFWEKGKGKFDDILYKSWGHISFKAQDFSKSYDIGPYSYKMVRGIDFYSDYLKRIKDCANITFIQEGVEDVKENPEKVIVSTPSNTYTCRKVFDSRFDYTLTNSSSKYPVLQQHFVGWVIKTKTPIFDVDKATYMDFSIPQKGNTRFMYVLPYEENVALVEYTLFSENVLPKQEYEAAIQNYIKEHLNCEPFEILEKEQGNIPMTCFDFTQNNTQRIFHIGTGGGWAKPSTGYTFMSTSKKVPQLVSLLKSETEFKGLKAKKRFWFYDLLFLDVLHSNNAIGHQIFTNLFQSRQPQLIFKFLDEETNLWEEIYYILGCPKMPFLKAFFKRLF</sequence>
<dbReference type="Gene3D" id="3.50.50.60">
    <property type="entry name" value="FAD/NAD(P)-binding domain"/>
    <property type="match status" value="1"/>
</dbReference>
<protein>
    <submittedName>
        <fullName evidence="1">Lycopene cyclase</fullName>
    </submittedName>
</protein>
<dbReference type="AlphaFoldDB" id="A0A223V3T2"/>
<keyword evidence="2" id="KW-1185">Reference proteome</keyword>
<dbReference type="SUPFAM" id="SSF51905">
    <property type="entry name" value="FAD/NAD(P)-binding domain"/>
    <property type="match status" value="1"/>
</dbReference>
<dbReference type="Proteomes" id="UP000215244">
    <property type="component" value="Chromosome"/>
</dbReference>
<dbReference type="OrthoDB" id="24355at2"/>
<dbReference type="InterPro" id="IPR036188">
    <property type="entry name" value="FAD/NAD-bd_sf"/>
</dbReference>
<dbReference type="KEGG" id="marb:CJ263_07015"/>
<gene>
    <name evidence="1" type="ORF">CJ263_07015</name>
</gene>
<dbReference type="PANTHER" id="PTHR39757">
    <property type="match status" value="1"/>
</dbReference>
<proteinExistence type="predicted"/>
<organism evidence="1 2">
    <name type="scientific">Maribacter cobaltidurans</name>
    <dbReference type="NCBI Taxonomy" id="1178778"/>
    <lineage>
        <taxon>Bacteria</taxon>
        <taxon>Pseudomonadati</taxon>
        <taxon>Bacteroidota</taxon>
        <taxon>Flavobacteriia</taxon>
        <taxon>Flavobacteriales</taxon>
        <taxon>Flavobacteriaceae</taxon>
        <taxon>Maribacter</taxon>
    </lineage>
</organism>
<reference evidence="1 2" key="1">
    <citation type="submission" date="2017-08" db="EMBL/GenBank/DDBJ databases">
        <title>The complete genome sequence of Maribacter sp. B1, isolated from deep-sea sediment.</title>
        <authorList>
            <person name="Wu Y.-H."/>
            <person name="Cheng H."/>
            <person name="Xu X.-W."/>
        </authorList>
    </citation>
    <scope>NUCLEOTIDE SEQUENCE [LARGE SCALE GENOMIC DNA]</scope>
    <source>
        <strain evidence="1 2">B1</strain>
    </source>
</reference>
<dbReference type="Pfam" id="PF05834">
    <property type="entry name" value="Lycopene_cycl"/>
    <property type="match status" value="1"/>
</dbReference>
<accession>A0A223V3T2</accession>
<dbReference type="EMBL" id="CP022957">
    <property type="protein sequence ID" value="ASV29992.1"/>
    <property type="molecule type" value="Genomic_DNA"/>
</dbReference>
<evidence type="ECO:0000313" key="1">
    <source>
        <dbReference type="EMBL" id="ASV29992.1"/>
    </source>
</evidence>
<dbReference type="PANTHER" id="PTHR39757:SF5">
    <property type="entry name" value="OS02G0190600 PROTEIN"/>
    <property type="match status" value="1"/>
</dbReference>